<reference evidence="2 3" key="1">
    <citation type="journal article" date="2019" name="Sci. Rep.">
        <title>Orb-weaving spider Araneus ventricosus genome elucidates the spidroin gene catalogue.</title>
        <authorList>
            <person name="Kono N."/>
            <person name="Nakamura H."/>
            <person name="Ohtoshi R."/>
            <person name="Moran D.A.P."/>
            <person name="Shinohara A."/>
            <person name="Yoshida Y."/>
            <person name="Fujiwara M."/>
            <person name="Mori M."/>
            <person name="Tomita M."/>
            <person name="Arakawa K."/>
        </authorList>
    </citation>
    <scope>NUCLEOTIDE SEQUENCE [LARGE SCALE GENOMIC DNA]</scope>
</reference>
<evidence type="ECO:0000313" key="3">
    <source>
        <dbReference type="Proteomes" id="UP000499080"/>
    </source>
</evidence>
<proteinExistence type="predicted"/>
<evidence type="ECO:0008006" key="4">
    <source>
        <dbReference type="Google" id="ProtNLM"/>
    </source>
</evidence>
<keyword evidence="3" id="KW-1185">Reference proteome</keyword>
<gene>
    <name evidence="2" type="ORF">AVEN_263563_1</name>
</gene>
<evidence type="ECO:0000256" key="1">
    <source>
        <dbReference type="SAM" id="SignalP"/>
    </source>
</evidence>
<comment type="caution">
    <text evidence="2">The sequence shown here is derived from an EMBL/GenBank/DDBJ whole genome shotgun (WGS) entry which is preliminary data.</text>
</comment>
<organism evidence="2 3">
    <name type="scientific">Araneus ventricosus</name>
    <name type="common">Orbweaver spider</name>
    <name type="synonym">Epeira ventricosa</name>
    <dbReference type="NCBI Taxonomy" id="182803"/>
    <lineage>
        <taxon>Eukaryota</taxon>
        <taxon>Metazoa</taxon>
        <taxon>Ecdysozoa</taxon>
        <taxon>Arthropoda</taxon>
        <taxon>Chelicerata</taxon>
        <taxon>Arachnida</taxon>
        <taxon>Araneae</taxon>
        <taxon>Araneomorphae</taxon>
        <taxon>Entelegynae</taxon>
        <taxon>Araneoidea</taxon>
        <taxon>Araneidae</taxon>
        <taxon>Araneus</taxon>
    </lineage>
</organism>
<feature type="chain" id="PRO_5021440417" description="Secreted protein" evidence="1">
    <location>
        <begin position="18"/>
        <end position="118"/>
    </location>
</feature>
<dbReference type="AlphaFoldDB" id="A0A4Y2HU12"/>
<protein>
    <recommendedName>
        <fullName evidence="4">Secreted protein</fullName>
    </recommendedName>
</protein>
<dbReference type="Proteomes" id="UP000499080">
    <property type="component" value="Unassembled WGS sequence"/>
</dbReference>
<keyword evidence="1" id="KW-0732">Signal</keyword>
<accession>A0A4Y2HU12</accession>
<name>A0A4Y2HU12_ARAVE</name>
<sequence length="118" mass="12351">MFHFVCRFAAFLYYSSLMDTLLNLKVVQLQLKFILTSDVEGDDTTAVSSSGSGGVGANAASATLAASAAYATSAASAALVASDAGAAAAADSRALGVRGWSWWGFNPHYWRTHGHHHL</sequence>
<feature type="signal peptide" evidence="1">
    <location>
        <begin position="1"/>
        <end position="17"/>
    </location>
</feature>
<dbReference type="EMBL" id="BGPR01002160">
    <property type="protein sequence ID" value="GBM68738.1"/>
    <property type="molecule type" value="Genomic_DNA"/>
</dbReference>
<evidence type="ECO:0000313" key="2">
    <source>
        <dbReference type="EMBL" id="GBM68738.1"/>
    </source>
</evidence>